<evidence type="ECO:0000313" key="2">
    <source>
        <dbReference type="Proteomes" id="UP001234202"/>
    </source>
</evidence>
<sequence>MKANIEARRKNTRLHTLRGTSTHPLSATVCAWLMNGPGHFMGLRCYQNIHLQLITKGLTPLSNMGDVLQYIDPEKPAIYFAVLLDSLFRTSNANNHHSPVPMEEEEIKVWFAAILWKVGEARNGKKTILAEYTLCDDPEGSLETTTHGDLRQEAQAYRKPISSMYRNDKTRIDRDTRDPSLRTFSKTISRGLLSQHKGLIYALANCNV</sequence>
<proteinExistence type="predicted"/>
<organism evidence="1 2">
    <name type="scientific">Naganishia onofrii</name>
    <dbReference type="NCBI Taxonomy" id="1851511"/>
    <lineage>
        <taxon>Eukaryota</taxon>
        <taxon>Fungi</taxon>
        <taxon>Dikarya</taxon>
        <taxon>Basidiomycota</taxon>
        <taxon>Agaricomycotina</taxon>
        <taxon>Tremellomycetes</taxon>
        <taxon>Filobasidiales</taxon>
        <taxon>Filobasidiaceae</taxon>
        <taxon>Naganishia</taxon>
    </lineage>
</organism>
<keyword evidence="2" id="KW-1185">Reference proteome</keyword>
<evidence type="ECO:0000313" key="1">
    <source>
        <dbReference type="EMBL" id="KAJ9117117.1"/>
    </source>
</evidence>
<dbReference type="Proteomes" id="UP001234202">
    <property type="component" value="Unassembled WGS sequence"/>
</dbReference>
<gene>
    <name evidence="1" type="ORF">QFC24_006576</name>
</gene>
<dbReference type="EMBL" id="JASBWV010000033">
    <property type="protein sequence ID" value="KAJ9117117.1"/>
    <property type="molecule type" value="Genomic_DNA"/>
</dbReference>
<comment type="caution">
    <text evidence="1">The sequence shown here is derived from an EMBL/GenBank/DDBJ whole genome shotgun (WGS) entry which is preliminary data.</text>
</comment>
<accession>A0ACC2X1G8</accession>
<protein>
    <submittedName>
        <fullName evidence="1">Uncharacterized protein</fullName>
    </submittedName>
</protein>
<name>A0ACC2X1G8_9TREE</name>
<reference evidence="1" key="1">
    <citation type="submission" date="2023-04" db="EMBL/GenBank/DDBJ databases">
        <title>Draft Genome sequencing of Naganishia species isolated from polar environments using Oxford Nanopore Technology.</title>
        <authorList>
            <person name="Leo P."/>
            <person name="Venkateswaran K."/>
        </authorList>
    </citation>
    <scope>NUCLEOTIDE SEQUENCE</scope>
    <source>
        <strain evidence="1">DBVPG 5303</strain>
    </source>
</reference>